<sequence length="68" mass="7336">MLVSQPYVWKFTLEIREGAQSSEAAFADEAPARIVTAQRCGNHETIVPALAGEPPACLSILRDFSAGF</sequence>
<evidence type="ECO:0000313" key="2">
    <source>
        <dbReference type="Proteomes" id="UP000691718"/>
    </source>
</evidence>
<comment type="caution">
    <text evidence="1">The sequence shown here is derived from an EMBL/GenBank/DDBJ whole genome shotgun (WGS) entry which is preliminary data.</text>
</comment>
<keyword evidence="2" id="KW-1185">Reference proteome</keyword>
<dbReference type="EMBL" id="CAJQZP010000333">
    <property type="protein sequence ID" value="CAG4956826.1"/>
    <property type="molecule type" value="Genomic_DNA"/>
</dbReference>
<protein>
    <submittedName>
        <fullName evidence="1">(apollo) hypothetical protein</fullName>
    </submittedName>
</protein>
<reference evidence="1" key="1">
    <citation type="submission" date="2021-04" db="EMBL/GenBank/DDBJ databases">
        <authorList>
            <person name="Tunstrom K."/>
        </authorList>
    </citation>
    <scope>NUCLEOTIDE SEQUENCE</scope>
</reference>
<gene>
    <name evidence="1" type="ORF">PAPOLLO_LOCUS5603</name>
</gene>
<dbReference type="AlphaFoldDB" id="A0A8S3WGF0"/>
<dbReference type="Proteomes" id="UP000691718">
    <property type="component" value="Unassembled WGS sequence"/>
</dbReference>
<name>A0A8S3WGF0_PARAO</name>
<organism evidence="1 2">
    <name type="scientific">Parnassius apollo</name>
    <name type="common">Apollo butterfly</name>
    <name type="synonym">Papilio apollo</name>
    <dbReference type="NCBI Taxonomy" id="110799"/>
    <lineage>
        <taxon>Eukaryota</taxon>
        <taxon>Metazoa</taxon>
        <taxon>Ecdysozoa</taxon>
        <taxon>Arthropoda</taxon>
        <taxon>Hexapoda</taxon>
        <taxon>Insecta</taxon>
        <taxon>Pterygota</taxon>
        <taxon>Neoptera</taxon>
        <taxon>Endopterygota</taxon>
        <taxon>Lepidoptera</taxon>
        <taxon>Glossata</taxon>
        <taxon>Ditrysia</taxon>
        <taxon>Papilionoidea</taxon>
        <taxon>Papilionidae</taxon>
        <taxon>Parnassiinae</taxon>
        <taxon>Parnassini</taxon>
        <taxon>Parnassius</taxon>
        <taxon>Parnassius</taxon>
    </lineage>
</organism>
<evidence type="ECO:0000313" key="1">
    <source>
        <dbReference type="EMBL" id="CAG4956826.1"/>
    </source>
</evidence>
<proteinExistence type="predicted"/>
<accession>A0A8S3WGF0</accession>